<dbReference type="SUPFAM" id="SSF51395">
    <property type="entry name" value="FMN-linked oxidoreductases"/>
    <property type="match status" value="1"/>
</dbReference>
<dbReference type="Proteomes" id="UP000241848">
    <property type="component" value="Unassembled WGS sequence"/>
</dbReference>
<gene>
    <name evidence="4" type="ORF">C7B45_08100</name>
</gene>
<comment type="similarity">
    <text evidence="1">Belongs to the glutamate synthase family.</text>
</comment>
<comment type="caution">
    <text evidence="4">The sequence shown here is derived from an EMBL/GenBank/DDBJ whole genome shotgun (WGS) entry which is preliminary data.</text>
</comment>
<evidence type="ECO:0000256" key="2">
    <source>
        <dbReference type="SAM" id="Phobius"/>
    </source>
</evidence>
<proteinExistence type="inferred from homology"/>
<feature type="transmembrane region" description="Helical" evidence="2">
    <location>
        <begin position="6"/>
        <end position="29"/>
    </location>
</feature>
<dbReference type="Gene3D" id="3.20.20.70">
    <property type="entry name" value="Aldolase class I"/>
    <property type="match status" value="1"/>
</dbReference>
<reference evidence="4 5" key="1">
    <citation type="journal article" date="2014" name="BMC Genomics">
        <title>Comparison of environmental and isolate Sulfobacillus genomes reveals diverse carbon, sulfur, nitrogen, and hydrogen metabolisms.</title>
        <authorList>
            <person name="Justice N.B."/>
            <person name="Norman A."/>
            <person name="Brown C.T."/>
            <person name="Singh A."/>
            <person name="Thomas B.C."/>
            <person name="Banfield J.F."/>
        </authorList>
    </citation>
    <scope>NUCLEOTIDE SEQUENCE [LARGE SCALE GENOMIC DNA]</scope>
    <source>
        <strain evidence="4">AMDSBA3</strain>
    </source>
</reference>
<keyword evidence="2" id="KW-1133">Transmembrane helix</keyword>
<dbReference type="InterPro" id="IPR002932">
    <property type="entry name" value="Glu_synthdom"/>
</dbReference>
<dbReference type="CDD" id="cd02808">
    <property type="entry name" value="GltS_FMN"/>
    <property type="match status" value="1"/>
</dbReference>
<dbReference type="PANTHER" id="PTHR43819:SF1">
    <property type="entry name" value="ARCHAEAL-TYPE GLUTAMATE SYNTHASE [NADPH]"/>
    <property type="match status" value="1"/>
</dbReference>
<dbReference type="GO" id="GO:0015930">
    <property type="term" value="F:glutamate synthase activity"/>
    <property type="evidence" value="ECO:0007669"/>
    <property type="project" value="InterPro"/>
</dbReference>
<dbReference type="PANTHER" id="PTHR43819">
    <property type="entry name" value="ARCHAEAL-TYPE GLUTAMATE SYNTHASE [NADPH]"/>
    <property type="match status" value="1"/>
</dbReference>
<evidence type="ECO:0000313" key="5">
    <source>
        <dbReference type="Proteomes" id="UP000241848"/>
    </source>
</evidence>
<protein>
    <submittedName>
        <fullName evidence="4">FMN-binding glutamate synthase family protein</fullName>
    </submittedName>
</protein>
<evidence type="ECO:0000256" key="1">
    <source>
        <dbReference type="ARBA" id="ARBA00009716"/>
    </source>
</evidence>
<dbReference type="EMBL" id="PXYV01000022">
    <property type="protein sequence ID" value="PSR22064.1"/>
    <property type="molecule type" value="Genomic_DNA"/>
</dbReference>
<feature type="domain" description="Glutamate synthase" evidence="3">
    <location>
        <begin position="124"/>
        <end position="425"/>
    </location>
</feature>
<organism evidence="4 5">
    <name type="scientific">Sulfobacillus acidophilus</name>
    <dbReference type="NCBI Taxonomy" id="53633"/>
    <lineage>
        <taxon>Bacteria</taxon>
        <taxon>Bacillati</taxon>
        <taxon>Bacillota</taxon>
        <taxon>Clostridia</taxon>
        <taxon>Eubacteriales</taxon>
        <taxon>Clostridiales Family XVII. Incertae Sedis</taxon>
        <taxon>Sulfobacillus</taxon>
    </lineage>
</organism>
<keyword evidence="2" id="KW-0812">Transmembrane</keyword>
<dbReference type="GO" id="GO:0006537">
    <property type="term" value="P:glutamate biosynthetic process"/>
    <property type="evidence" value="ECO:0007669"/>
    <property type="project" value="InterPro"/>
</dbReference>
<accession>A0A2T2WIK3</accession>
<dbReference type="InterPro" id="IPR013785">
    <property type="entry name" value="Aldolase_TIM"/>
</dbReference>
<name>A0A2T2WIK3_9FIRM</name>
<dbReference type="Pfam" id="PF01645">
    <property type="entry name" value="Glu_synthase"/>
    <property type="match status" value="1"/>
</dbReference>
<evidence type="ECO:0000313" key="4">
    <source>
        <dbReference type="EMBL" id="PSR22064.1"/>
    </source>
</evidence>
<keyword evidence="2" id="KW-0472">Membrane</keyword>
<evidence type="ECO:0000259" key="3">
    <source>
        <dbReference type="Pfam" id="PF01645"/>
    </source>
</evidence>
<sequence length="490" mass="53868">MRVLYLAAIVALVMGALLLAIALGGWFLFRWAIARVEQGMSGSSRSSLLELFFGLQTIRLEELFLLLQRTAHAKPAQHPMGSPTRIHWLDEFTWDPATLDPPAISRRARVHLEVSLGPRALRPLTLAFPVVIAPMGYGIALNRVTKVALAQASALAGIATNSGEGPFLPAERAFAQCWILQYGRGPWDHQDETLRIADMVEIQVGQGSEAGTGIEKSIKRLPSRVRQAMDHPTRKFHIHGGFPWPLPAVIQRIRRINPEVPVGIKLPASNHLEQDLALMLQWGVDVITFDGNEAASSSSPAVISDHFGIATAEAIARAHRWLVLHKRRQDVSLIAAGGARSASDIATLLALGADTVAVGTAILFAATQNQVARVLPFYGPSRLVFAEPSLPRRQELNLDKAVESCLNWLKATQSELALIAQALGVDRIQAVSAHHLVARTDRAQHVLQLAQVQHERLAEWIGHVRLMTDHYATLIPILTQQWAQLSRWSF</sequence>
<dbReference type="AlphaFoldDB" id="A0A2T2WIK3"/>